<dbReference type="InterPro" id="IPR027417">
    <property type="entry name" value="P-loop_NTPase"/>
</dbReference>
<comment type="caution">
    <text evidence="5">The sequence shown here is derived from an EMBL/GenBank/DDBJ whole genome shotgun (WGS) entry which is preliminary data.</text>
</comment>
<dbReference type="GO" id="GO:0005524">
    <property type="term" value="F:ATP binding"/>
    <property type="evidence" value="ECO:0007669"/>
    <property type="project" value="UniProtKB-KW"/>
</dbReference>
<sequence>MIADPRVFDDDFVPPDLLHRETEIEQLLRRYTTPEPRETDMLISGPSGVGKTLLAQKVTERLKRQRGVTTIFVDSLGKTTGAVLRSVLEQHPNGPDDVVRTTPTDTVCRKFRHAVDGGTIVVLDEGDDLPETDAINELLTTAHVTVIAIAHEGTDWLSRLDVVTSHPFDQCHVKIGRYGVSELADILERRAIQGFHGDVVSREYFEAIANEVAGVARDGIQTLRAAAEIARDQGFHHIDSVDITTAYERAKHRIRELNLESLPFHHQVLYGIIHDAGEIAGTELHEHYEEIADEIYAGGPVHPIGERARRGKFPKLKEYDLIDYDESTTKNRVYSVIDTDVEPVIDLPPTVTTY</sequence>
<feature type="domain" description="AAA+ ATPase" evidence="4">
    <location>
        <begin position="37"/>
        <end position="177"/>
    </location>
</feature>
<evidence type="ECO:0000256" key="2">
    <source>
        <dbReference type="ARBA" id="ARBA00022741"/>
    </source>
</evidence>
<keyword evidence="1" id="KW-0235">DNA replication</keyword>
<reference evidence="5 6" key="1">
    <citation type="journal article" date="2014" name="PLoS Genet.">
        <title>Phylogenetically driven sequencing of extremely halophilic archaea reveals strategies for static and dynamic osmo-response.</title>
        <authorList>
            <person name="Becker E.A."/>
            <person name="Seitzer P.M."/>
            <person name="Tritt A."/>
            <person name="Larsen D."/>
            <person name="Krusor M."/>
            <person name="Yao A.I."/>
            <person name="Wu D."/>
            <person name="Madern D."/>
            <person name="Eisen J.A."/>
            <person name="Darling A.E."/>
            <person name="Facciotti M.T."/>
        </authorList>
    </citation>
    <scope>NUCLEOTIDE SEQUENCE [LARGE SCALE GENOMIC DNA]</scope>
    <source>
        <strain evidence="5 6">JCM 10990</strain>
    </source>
</reference>
<evidence type="ECO:0000313" key="6">
    <source>
        <dbReference type="Proteomes" id="UP000011693"/>
    </source>
</evidence>
<evidence type="ECO:0000313" key="5">
    <source>
        <dbReference type="EMBL" id="ELY96647.1"/>
    </source>
</evidence>
<dbReference type="InterPro" id="IPR055237">
    <property type="entry name" value="Cdc6_lid"/>
</dbReference>
<dbReference type="Pfam" id="PF22703">
    <property type="entry name" value="Cdc6_lid"/>
    <property type="match status" value="1"/>
</dbReference>
<dbReference type="GO" id="GO:0006260">
    <property type="term" value="P:DNA replication"/>
    <property type="evidence" value="ECO:0007669"/>
    <property type="project" value="UniProtKB-KW"/>
</dbReference>
<dbReference type="Pfam" id="PF13191">
    <property type="entry name" value="AAA_16"/>
    <property type="match status" value="1"/>
</dbReference>
<dbReference type="Proteomes" id="UP000011693">
    <property type="component" value="Unassembled WGS sequence"/>
</dbReference>
<name>M0AFJ6_9EURY</name>
<dbReference type="AlphaFoldDB" id="M0AFJ6"/>
<proteinExistence type="predicted"/>
<keyword evidence="6" id="KW-1185">Reference proteome</keyword>
<evidence type="ECO:0000259" key="4">
    <source>
        <dbReference type="SMART" id="SM00382"/>
    </source>
</evidence>
<dbReference type="STRING" id="1227492.C482_15503"/>
<dbReference type="InterPro" id="IPR041664">
    <property type="entry name" value="AAA_16"/>
</dbReference>
<dbReference type="PATRIC" id="fig|1227492.4.peg.3076"/>
<dbReference type="OrthoDB" id="270161at2157"/>
<keyword evidence="3" id="KW-0067">ATP-binding</keyword>
<dbReference type="RefSeq" id="WP_006168589.1">
    <property type="nucleotide sequence ID" value="NZ_AOIN01000082.1"/>
</dbReference>
<accession>M0AFJ6</accession>
<evidence type="ECO:0000256" key="3">
    <source>
        <dbReference type="ARBA" id="ARBA00022840"/>
    </source>
</evidence>
<evidence type="ECO:0000256" key="1">
    <source>
        <dbReference type="ARBA" id="ARBA00022705"/>
    </source>
</evidence>
<gene>
    <name evidence="5" type="ORF">C482_15503</name>
</gene>
<protein>
    <submittedName>
        <fullName evidence="5">AAA ATPase</fullName>
    </submittedName>
</protein>
<dbReference type="EMBL" id="AOIN01000082">
    <property type="protein sequence ID" value="ELY96647.1"/>
    <property type="molecule type" value="Genomic_DNA"/>
</dbReference>
<organism evidence="5 6">
    <name type="scientific">Natrialba chahannaoensis JCM 10990</name>
    <dbReference type="NCBI Taxonomy" id="1227492"/>
    <lineage>
        <taxon>Archaea</taxon>
        <taxon>Methanobacteriati</taxon>
        <taxon>Methanobacteriota</taxon>
        <taxon>Stenosarchaea group</taxon>
        <taxon>Halobacteria</taxon>
        <taxon>Halobacteriales</taxon>
        <taxon>Natrialbaceae</taxon>
        <taxon>Natrialba</taxon>
    </lineage>
</organism>
<dbReference type="Gene3D" id="1.10.8.60">
    <property type="match status" value="1"/>
</dbReference>
<dbReference type="SMART" id="SM00382">
    <property type="entry name" value="AAA"/>
    <property type="match status" value="1"/>
</dbReference>
<dbReference type="Gene3D" id="3.40.50.300">
    <property type="entry name" value="P-loop containing nucleotide triphosphate hydrolases"/>
    <property type="match status" value="1"/>
</dbReference>
<keyword evidence="2" id="KW-0547">Nucleotide-binding</keyword>
<dbReference type="SUPFAM" id="SSF52540">
    <property type="entry name" value="P-loop containing nucleoside triphosphate hydrolases"/>
    <property type="match status" value="1"/>
</dbReference>
<dbReference type="InterPro" id="IPR003593">
    <property type="entry name" value="AAA+_ATPase"/>
</dbReference>